<dbReference type="STRING" id="460.Lstg_0690"/>
<dbReference type="Pfam" id="PF14849">
    <property type="entry name" value="YidC_periplas"/>
    <property type="match status" value="1"/>
</dbReference>
<evidence type="ECO:0000313" key="19">
    <source>
        <dbReference type="Proteomes" id="UP000054820"/>
    </source>
</evidence>
<evidence type="ECO:0000259" key="15">
    <source>
        <dbReference type="Pfam" id="PF02096"/>
    </source>
</evidence>
<keyword evidence="4 13" id="KW-0813">Transport</keyword>
<feature type="transmembrane region" description="Helical" evidence="13">
    <location>
        <begin position="402"/>
        <end position="422"/>
    </location>
</feature>
<dbReference type="GO" id="GO:0032977">
    <property type="term" value="F:membrane insertase activity"/>
    <property type="evidence" value="ECO:0007669"/>
    <property type="project" value="InterPro"/>
</dbReference>
<feature type="transmembrane region" description="Helical" evidence="13">
    <location>
        <begin position="42"/>
        <end position="59"/>
    </location>
</feature>
<keyword evidence="19" id="KW-1185">Reference proteome</keyword>
<feature type="region of interest" description="Disordered" evidence="14">
    <location>
        <begin position="70"/>
        <end position="110"/>
    </location>
</feature>
<evidence type="ECO:0000256" key="3">
    <source>
        <dbReference type="ARBA" id="ARBA00015325"/>
    </source>
</evidence>
<dbReference type="EMBL" id="LNYZ01000005">
    <property type="protein sequence ID" value="KTD79474.1"/>
    <property type="molecule type" value="Genomic_DNA"/>
</dbReference>
<dbReference type="PRINTS" id="PR00701">
    <property type="entry name" value="60KDINNERMP"/>
</dbReference>
<evidence type="ECO:0000256" key="4">
    <source>
        <dbReference type="ARBA" id="ARBA00022448"/>
    </source>
</evidence>
<keyword evidence="8 13" id="KW-1133">Transmembrane helix</keyword>
<evidence type="ECO:0000313" key="20">
    <source>
        <dbReference type="Proteomes" id="UP000255110"/>
    </source>
</evidence>
<dbReference type="Proteomes" id="UP000054820">
    <property type="component" value="Unassembled WGS sequence"/>
</dbReference>
<evidence type="ECO:0000256" key="14">
    <source>
        <dbReference type="SAM" id="MobiDB-lite"/>
    </source>
</evidence>
<comment type="subcellular location">
    <subcellularLocation>
        <location evidence="1">Cell inner membrane</location>
        <topology evidence="1">Multi-pass membrane protein</topology>
    </subcellularLocation>
    <subcellularLocation>
        <location evidence="13">Cell membrane</location>
        <topology evidence="13">Multi-pass membrane protein</topology>
    </subcellularLocation>
</comment>
<accession>A0A378LKP3</accession>
<keyword evidence="10 13" id="KW-0143">Chaperone</keyword>
<protein>
    <recommendedName>
        <fullName evidence="3 13">Membrane protein insertase YidC</fullName>
    </recommendedName>
    <alternativeName>
        <fullName evidence="12 13">Foldase YidC</fullName>
    </alternativeName>
    <alternativeName>
        <fullName evidence="11 13">Membrane integrase YidC</fullName>
    </alternativeName>
    <alternativeName>
        <fullName evidence="13">Membrane protein YidC</fullName>
    </alternativeName>
</protein>
<evidence type="ECO:0000259" key="16">
    <source>
        <dbReference type="Pfam" id="PF14849"/>
    </source>
</evidence>
<dbReference type="PRINTS" id="PR01900">
    <property type="entry name" value="YIDCPROTEIN"/>
</dbReference>
<feature type="transmembrane region" description="Helical" evidence="13">
    <location>
        <begin position="543"/>
        <end position="566"/>
    </location>
</feature>
<dbReference type="GO" id="GO:0005886">
    <property type="term" value="C:plasma membrane"/>
    <property type="evidence" value="ECO:0007669"/>
    <property type="project" value="UniProtKB-SubCell"/>
</dbReference>
<dbReference type="InterPro" id="IPR047196">
    <property type="entry name" value="YidC_ALB_C"/>
</dbReference>
<name>A0A378LKP3_9GAMM</name>
<dbReference type="InterPro" id="IPR001708">
    <property type="entry name" value="YidC/ALB3/OXA1/COX18"/>
</dbReference>
<comment type="function">
    <text evidence="13">Required for the insertion and/or proper folding and/or complex formation of integral membrane proteins into the membrane. Involved in integration of membrane proteins that insert both dependently and independently of the Sec translocase complex, as well as at least some lipoproteins. Aids folding of multispanning membrane proteins.</text>
</comment>
<keyword evidence="6 13" id="KW-0812">Transmembrane</keyword>
<dbReference type="PANTHER" id="PTHR12428:SF65">
    <property type="entry name" value="CYTOCHROME C OXIDASE ASSEMBLY PROTEIN COX18, MITOCHONDRIAL"/>
    <property type="match status" value="1"/>
</dbReference>
<feature type="domain" description="Membrane insertase YidC/Oxa/ALB C-terminal" evidence="15">
    <location>
        <begin position="402"/>
        <end position="580"/>
    </location>
</feature>
<comment type="similarity">
    <text evidence="2 13">Belongs to the OXA1/ALB3/YidC family. Type 1 subfamily.</text>
</comment>
<evidence type="ECO:0000256" key="10">
    <source>
        <dbReference type="ARBA" id="ARBA00023186"/>
    </source>
</evidence>
<evidence type="ECO:0000256" key="13">
    <source>
        <dbReference type="HAMAP-Rule" id="MF_01810"/>
    </source>
</evidence>
<dbReference type="EMBL" id="UGOY01000001">
    <property type="protein sequence ID" value="STY24641.1"/>
    <property type="molecule type" value="Genomic_DNA"/>
</dbReference>
<evidence type="ECO:0000313" key="18">
    <source>
        <dbReference type="EMBL" id="STY24641.1"/>
    </source>
</evidence>
<feature type="compositionally biased region" description="Low complexity" evidence="14">
    <location>
        <begin position="88"/>
        <end position="103"/>
    </location>
</feature>
<feature type="transmembrane region" description="Helical" evidence="13">
    <location>
        <begin position="467"/>
        <end position="488"/>
    </location>
</feature>
<evidence type="ECO:0000256" key="8">
    <source>
        <dbReference type="ARBA" id="ARBA00022989"/>
    </source>
</evidence>
<organism evidence="18 20">
    <name type="scientific">Legionella steigerwaltii</name>
    <dbReference type="NCBI Taxonomy" id="460"/>
    <lineage>
        <taxon>Bacteria</taxon>
        <taxon>Pseudomonadati</taxon>
        <taxon>Pseudomonadota</taxon>
        <taxon>Gammaproteobacteria</taxon>
        <taxon>Legionellales</taxon>
        <taxon>Legionellaceae</taxon>
        <taxon>Legionella</taxon>
    </lineage>
</organism>
<gene>
    <name evidence="13 18" type="primary">yidC</name>
    <name evidence="17" type="ORF">Lstg_0690</name>
    <name evidence="18" type="ORF">NCTC11991_03271</name>
</gene>
<feature type="compositionally biased region" description="Polar residues" evidence="14">
    <location>
        <begin position="72"/>
        <end position="81"/>
    </location>
</feature>
<dbReference type="GO" id="GO:0051205">
    <property type="term" value="P:protein insertion into membrane"/>
    <property type="evidence" value="ECO:0007669"/>
    <property type="project" value="TreeGrafter"/>
</dbReference>
<keyword evidence="5 13" id="KW-1003">Cell membrane</keyword>
<evidence type="ECO:0000313" key="17">
    <source>
        <dbReference type="EMBL" id="KTD79474.1"/>
    </source>
</evidence>
<evidence type="ECO:0000256" key="2">
    <source>
        <dbReference type="ARBA" id="ARBA00010527"/>
    </source>
</evidence>
<dbReference type="PANTHER" id="PTHR12428">
    <property type="entry name" value="OXA1"/>
    <property type="match status" value="1"/>
</dbReference>
<dbReference type="Pfam" id="PF02096">
    <property type="entry name" value="60KD_IMP"/>
    <property type="match status" value="1"/>
</dbReference>
<evidence type="ECO:0000256" key="6">
    <source>
        <dbReference type="ARBA" id="ARBA00022692"/>
    </source>
</evidence>
<dbReference type="NCBIfam" id="TIGR03592">
    <property type="entry name" value="yidC_oxa1_cterm"/>
    <property type="match status" value="1"/>
</dbReference>
<dbReference type="Proteomes" id="UP000255110">
    <property type="component" value="Unassembled WGS sequence"/>
</dbReference>
<dbReference type="GO" id="GO:0015031">
    <property type="term" value="P:protein transport"/>
    <property type="evidence" value="ECO:0007669"/>
    <property type="project" value="UniProtKB-KW"/>
</dbReference>
<dbReference type="Gene3D" id="2.70.98.90">
    <property type="match status" value="1"/>
</dbReference>
<evidence type="ECO:0000256" key="7">
    <source>
        <dbReference type="ARBA" id="ARBA00022927"/>
    </source>
</evidence>
<reference evidence="18 20" key="2">
    <citation type="submission" date="2018-06" db="EMBL/GenBank/DDBJ databases">
        <authorList>
            <consortium name="Pathogen Informatics"/>
            <person name="Doyle S."/>
        </authorList>
    </citation>
    <scope>NUCLEOTIDE SEQUENCE [LARGE SCALE GENOMIC DNA]</scope>
    <source>
        <strain evidence="18 20">NCTC11991</strain>
    </source>
</reference>
<dbReference type="NCBIfam" id="NF002352">
    <property type="entry name" value="PRK01318.1-3"/>
    <property type="match status" value="1"/>
</dbReference>
<comment type="subunit">
    <text evidence="13">Interacts with the Sec translocase complex via SecD. Specifically interacts with transmembrane segments of nascent integral membrane proteins during membrane integration.</text>
</comment>
<dbReference type="AlphaFoldDB" id="A0A378LKP3"/>
<keyword evidence="7 13" id="KW-0653">Protein transport</keyword>
<dbReference type="InterPro" id="IPR028055">
    <property type="entry name" value="YidC/Oxa/ALB_C"/>
</dbReference>
<evidence type="ECO:0000256" key="5">
    <source>
        <dbReference type="ARBA" id="ARBA00022475"/>
    </source>
</evidence>
<dbReference type="CDD" id="cd19961">
    <property type="entry name" value="EcYidC-like_peri"/>
    <property type="match status" value="1"/>
</dbReference>
<dbReference type="InterPro" id="IPR028053">
    <property type="entry name" value="Membr_insert_YidC_N"/>
</dbReference>
<dbReference type="CDD" id="cd20070">
    <property type="entry name" value="5TM_YidC_Alb3"/>
    <property type="match status" value="1"/>
</dbReference>
<evidence type="ECO:0000256" key="11">
    <source>
        <dbReference type="ARBA" id="ARBA00033245"/>
    </source>
</evidence>
<dbReference type="NCBIfam" id="TIGR03593">
    <property type="entry name" value="yidC_nterm"/>
    <property type="match status" value="1"/>
</dbReference>
<proteinExistence type="inferred from homology"/>
<feature type="domain" description="Membrane insertase YidC N-terminal" evidence="16">
    <location>
        <begin position="115"/>
        <end position="390"/>
    </location>
</feature>
<reference evidence="17 19" key="1">
    <citation type="submission" date="2015-11" db="EMBL/GenBank/DDBJ databases">
        <title>Genomic analysis of 38 Legionella species identifies large and diverse effector repertoires.</title>
        <authorList>
            <person name="Burstein D."/>
            <person name="Amaro F."/>
            <person name="Zusman T."/>
            <person name="Lifshitz Z."/>
            <person name="Cohen O."/>
            <person name="Gilbert J.A."/>
            <person name="Pupko T."/>
            <person name="Shuman H.A."/>
            <person name="Segal G."/>
        </authorList>
    </citation>
    <scope>NUCLEOTIDE SEQUENCE [LARGE SCALE GENOMIC DNA]</scope>
    <source>
        <strain evidence="17 19">SC-18-C9</strain>
    </source>
</reference>
<dbReference type="InterPro" id="IPR019998">
    <property type="entry name" value="Membr_insert_YidC"/>
</dbReference>
<dbReference type="HAMAP" id="MF_01810">
    <property type="entry name" value="YidC_type1"/>
    <property type="match status" value="1"/>
</dbReference>
<keyword evidence="9 13" id="KW-0472">Membrane</keyword>
<evidence type="ECO:0000256" key="12">
    <source>
        <dbReference type="ARBA" id="ARBA00033342"/>
    </source>
</evidence>
<evidence type="ECO:0000256" key="9">
    <source>
        <dbReference type="ARBA" id="ARBA00023136"/>
    </source>
</evidence>
<dbReference type="InterPro" id="IPR038221">
    <property type="entry name" value="YidC_periplasmic_sf"/>
</dbReference>
<sequence>MRHNQRFMDGFKKSIALPPMVTWWLRSGAPQQRESLMDIRRIVLYIALALVSLSLWNAWQVDYPPKPMPTENVMSQENNGQPLLPQVAPSNTSTSASTPTTPAVEQPKNGNAPLVRVKTDVLDVSIDLQNGDVVSGKLLDYPQSVDEKNKPFLLLQNQPGERYVANSSLVVPSGQNPQMLNLNFTTPQQQYELAPDQKQLVVTLSGKNDEGLEVKKELIFTKGSYLIDVNYKIVNNSNTEWTGYLNTQLLRSSPKEDKSSVFHVGSYTGASYSEPGKHRYQKVSFSDMNKANLDVDSKGGWIAMQQHYFLTAWIPTADTNNKFYTRAVNNDYTIGAVSQPITLKPEEQKNVSAKLYLGPEITSVLKNIAPSLDLTVDYGILWFLSSLLFSLMRAIYNFVGNWGWSIVLVTVLIKLAFYRLSAASYKSMAGMRKLQPKLQALRERYGDDKAKISQATMELYKQEKVNPLGGCLPIVIQIPVFIALYWVLLESVELRQAPFIFWIKDLASADPYHVLPLIMGATMLIQQKLNPAPPDPMQAKVMMFLPVLFTGLFWNFPAGLVLYWIVNNTLSILQQWYITRKYSDEKPAKKLVTAK</sequence>
<evidence type="ECO:0000256" key="1">
    <source>
        <dbReference type="ARBA" id="ARBA00004429"/>
    </source>
</evidence>